<evidence type="ECO:0000313" key="15">
    <source>
        <dbReference type="Proteomes" id="UP000030680"/>
    </source>
</evidence>
<keyword evidence="6 9" id="KW-0460">Magnesium</keyword>
<evidence type="ECO:0000256" key="3">
    <source>
        <dbReference type="ARBA" id="ARBA00022771"/>
    </source>
</evidence>
<dbReference type="GO" id="GO:0005634">
    <property type="term" value="C:nucleus"/>
    <property type="evidence" value="ECO:0007669"/>
    <property type="project" value="TreeGrafter"/>
</dbReference>
<feature type="domain" description="GRF-type" evidence="13">
    <location>
        <begin position="459"/>
        <end position="506"/>
    </location>
</feature>
<feature type="site" description="Important for catalytic activity" evidence="10">
    <location>
        <position position="275"/>
    </location>
</feature>
<dbReference type="InterPro" id="IPR005135">
    <property type="entry name" value="Endo/exonuclease/phosphatase"/>
</dbReference>
<proteinExistence type="inferred from homology"/>
<organism evidence="14 15">
    <name type="scientific">Galdieria sulphuraria</name>
    <name type="common">Red alga</name>
    <dbReference type="NCBI Taxonomy" id="130081"/>
    <lineage>
        <taxon>Eukaryota</taxon>
        <taxon>Rhodophyta</taxon>
        <taxon>Bangiophyceae</taxon>
        <taxon>Galdieriales</taxon>
        <taxon>Galdieriaceae</taxon>
        <taxon>Galdieria</taxon>
    </lineage>
</organism>
<feature type="active site" description="Proton donor/acceptor" evidence="8">
    <location>
        <position position="196"/>
    </location>
</feature>
<evidence type="ECO:0000256" key="9">
    <source>
        <dbReference type="PIRSR" id="PIRSR604808-2"/>
    </source>
</evidence>
<evidence type="ECO:0000256" key="2">
    <source>
        <dbReference type="ARBA" id="ARBA00022723"/>
    </source>
</evidence>
<feature type="active site" description="Proton acceptor" evidence="8">
    <location>
        <position position="302"/>
    </location>
</feature>
<protein>
    <recommendedName>
        <fullName evidence="12">DNA-(apurinic or apyrimidinic site) endonuclease</fullName>
        <ecNumber evidence="12">3.1.-.-</ecNumber>
    </recommendedName>
</protein>
<dbReference type="GO" id="GO:0003677">
    <property type="term" value="F:DNA binding"/>
    <property type="evidence" value="ECO:0007669"/>
    <property type="project" value="InterPro"/>
</dbReference>
<dbReference type="InterPro" id="IPR036691">
    <property type="entry name" value="Endo/exonu/phosph_ase_sf"/>
</dbReference>
<dbReference type="RefSeq" id="XP_005708949.1">
    <property type="nucleotide sequence ID" value="XM_005708892.1"/>
</dbReference>
<dbReference type="PROSITE" id="PS51999">
    <property type="entry name" value="ZF_GRF"/>
    <property type="match status" value="1"/>
</dbReference>
<dbReference type="STRING" id="130081.M2Y999"/>
<dbReference type="SUPFAM" id="SSF56219">
    <property type="entry name" value="DNase I-like"/>
    <property type="match status" value="1"/>
</dbReference>
<dbReference type="PANTHER" id="PTHR22748:SF4">
    <property type="entry name" value="DNA-(APURINIC OR APYRIMIDINIC SITE) ENDONUCLEASE 2"/>
    <property type="match status" value="1"/>
</dbReference>
<dbReference type="InterPro" id="IPR010666">
    <property type="entry name" value="Znf_GRF"/>
</dbReference>
<feature type="binding site" evidence="9">
    <location>
        <position position="196"/>
    </location>
    <ligand>
        <name>Mg(2+)</name>
        <dbReference type="ChEBI" id="CHEBI:18420"/>
        <label>1</label>
    </ligand>
</feature>
<keyword evidence="12" id="KW-0227">DNA damage</keyword>
<keyword evidence="5" id="KW-0862">Zinc</keyword>
<dbReference type="GO" id="GO:0003906">
    <property type="term" value="F:DNA-(apurinic or apyrimidinic site) endonuclease activity"/>
    <property type="evidence" value="ECO:0007669"/>
    <property type="project" value="TreeGrafter"/>
</dbReference>
<evidence type="ECO:0000256" key="7">
    <source>
        <dbReference type="ARBA" id="ARBA00023242"/>
    </source>
</evidence>
<keyword evidence="15" id="KW-1185">Reference proteome</keyword>
<gene>
    <name evidence="14" type="ORF">Gasu_05140</name>
</gene>
<evidence type="ECO:0000256" key="4">
    <source>
        <dbReference type="ARBA" id="ARBA00022801"/>
    </source>
</evidence>
<dbReference type="eggNOG" id="KOG1294">
    <property type="taxonomic scope" value="Eukaryota"/>
</dbReference>
<dbReference type="GO" id="GO:0008270">
    <property type="term" value="F:zinc ion binding"/>
    <property type="evidence" value="ECO:0007669"/>
    <property type="project" value="UniProtKB-KW"/>
</dbReference>
<feature type="binding site" evidence="9">
    <location>
        <position position="301"/>
    </location>
    <ligand>
        <name>Mg(2+)</name>
        <dbReference type="ChEBI" id="CHEBI:18420"/>
        <label>1</label>
    </ligand>
</feature>
<keyword evidence="14" id="KW-0255">Endonuclease</keyword>
<keyword evidence="14" id="KW-0456">Lyase</keyword>
<name>M2Y999_GALSU</name>
<dbReference type="Pfam" id="PF06839">
    <property type="entry name" value="Zn_ribbon_GRF"/>
    <property type="match status" value="1"/>
</dbReference>
<feature type="binding site" evidence="9">
    <location>
        <position position="198"/>
    </location>
    <ligand>
        <name>Mg(2+)</name>
        <dbReference type="ChEBI" id="CHEBI:18420"/>
        <label>1</label>
    </ligand>
</feature>
<dbReference type="Pfam" id="PF03372">
    <property type="entry name" value="Exo_endo_phos"/>
    <property type="match status" value="1"/>
</dbReference>
<accession>M2Y999</accession>
<evidence type="ECO:0000259" key="13">
    <source>
        <dbReference type="PROSITE" id="PS51999"/>
    </source>
</evidence>
<evidence type="ECO:0000313" key="14">
    <source>
        <dbReference type="EMBL" id="EME32429.1"/>
    </source>
</evidence>
<dbReference type="GO" id="GO:0008081">
    <property type="term" value="F:phosphoric diester hydrolase activity"/>
    <property type="evidence" value="ECO:0007669"/>
    <property type="project" value="TreeGrafter"/>
</dbReference>
<feature type="binding site" evidence="9">
    <location>
        <position position="7"/>
    </location>
    <ligand>
        <name>Mg(2+)</name>
        <dbReference type="ChEBI" id="CHEBI:18420"/>
        <label>1</label>
    </ligand>
</feature>
<keyword evidence="3 11" id="KW-0863">Zinc-finger</keyword>
<keyword evidence="4" id="KW-0378">Hydrolase</keyword>
<feature type="binding site" evidence="9">
    <location>
        <position position="36"/>
    </location>
    <ligand>
        <name>Mg(2+)</name>
        <dbReference type="ChEBI" id="CHEBI:18420"/>
        <label>1</label>
    </ligand>
</feature>
<dbReference type="GO" id="GO:0008311">
    <property type="term" value="F:double-stranded DNA 3'-5' DNA exonuclease activity"/>
    <property type="evidence" value="ECO:0007669"/>
    <property type="project" value="TreeGrafter"/>
</dbReference>
<dbReference type="Proteomes" id="UP000030680">
    <property type="component" value="Unassembled WGS sequence"/>
</dbReference>
<dbReference type="KEGG" id="gsl:Gasu_05140"/>
<evidence type="ECO:0000256" key="11">
    <source>
        <dbReference type="PROSITE-ProRule" id="PRU01343"/>
    </source>
</evidence>
<comment type="cofactor">
    <cofactor evidence="9 12">
        <name>Mg(2+)</name>
        <dbReference type="ChEBI" id="CHEBI:18420"/>
    </cofactor>
    <cofactor evidence="9 12">
        <name>Mn(2+)</name>
        <dbReference type="ChEBI" id="CHEBI:29035"/>
    </cofactor>
    <text evidence="9 12">Probably binds two magnesium or manganese ions per subunit.</text>
</comment>
<dbReference type="PROSITE" id="PS51435">
    <property type="entry name" value="AP_NUCLEASE_F1_4"/>
    <property type="match status" value="1"/>
</dbReference>
<keyword evidence="14" id="KW-0540">Nuclease</keyword>
<dbReference type="GeneID" id="17091011"/>
<dbReference type="NCBIfam" id="TIGR00633">
    <property type="entry name" value="xth"/>
    <property type="match status" value="1"/>
</dbReference>
<reference evidence="15" key="1">
    <citation type="journal article" date="2013" name="Science">
        <title>Gene transfer from bacteria and archaea facilitated evolution of an extremophilic eukaryote.</title>
        <authorList>
            <person name="Schonknecht G."/>
            <person name="Chen W.H."/>
            <person name="Ternes C.M."/>
            <person name="Barbier G.G."/>
            <person name="Shrestha R.P."/>
            <person name="Stanke M."/>
            <person name="Brautigam A."/>
            <person name="Baker B.J."/>
            <person name="Banfield J.F."/>
            <person name="Garavito R.M."/>
            <person name="Carr K."/>
            <person name="Wilkerson C."/>
            <person name="Rensing S.A."/>
            <person name="Gagneul D."/>
            <person name="Dickenson N.E."/>
            <person name="Oesterhelt C."/>
            <person name="Lercher M.J."/>
            <person name="Weber A.P."/>
        </authorList>
    </citation>
    <scope>NUCLEOTIDE SEQUENCE [LARGE SCALE GENOMIC DNA]</scope>
    <source>
        <strain evidence="15">074W</strain>
    </source>
</reference>
<dbReference type="Gramene" id="EME32429">
    <property type="protein sequence ID" value="EME32429"/>
    <property type="gene ID" value="Gasu_05140"/>
</dbReference>
<evidence type="ECO:0000256" key="5">
    <source>
        <dbReference type="ARBA" id="ARBA00022833"/>
    </source>
</evidence>
<dbReference type="GO" id="GO:0016829">
    <property type="term" value="F:lyase activity"/>
    <property type="evidence" value="ECO:0007669"/>
    <property type="project" value="UniProtKB-KW"/>
</dbReference>
<keyword evidence="2 9" id="KW-0479">Metal-binding</keyword>
<dbReference type="GO" id="GO:0006284">
    <property type="term" value="P:base-excision repair"/>
    <property type="evidence" value="ECO:0007669"/>
    <property type="project" value="TreeGrafter"/>
</dbReference>
<dbReference type="EC" id="3.1.-.-" evidence="12"/>
<feature type="active site" evidence="8">
    <location>
        <position position="157"/>
    </location>
</feature>
<dbReference type="AlphaFoldDB" id="M2Y999"/>
<feature type="site" description="Transition state stabilizer" evidence="10">
    <location>
        <position position="198"/>
    </location>
</feature>
<dbReference type="PROSITE" id="PS00726">
    <property type="entry name" value="AP_NUCLEASE_F1_1"/>
    <property type="match status" value="1"/>
</dbReference>
<keyword evidence="7" id="KW-0539">Nucleus</keyword>
<dbReference type="EMBL" id="KB454486">
    <property type="protein sequence ID" value="EME32429.1"/>
    <property type="molecule type" value="Genomic_DNA"/>
</dbReference>
<comment type="similarity">
    <text evidence="1 12">Belongs to the DNA repair enzymes AP/ExoA family.</text>
</comment>
<dbReference type="OMA" id="SFWICPR"/>
<evidence type="ECO:0000256" key="8">
    <source>
        <dbReference type="PIRSR" id="PIRSR604808-1"/>
    </source>
</evidence>
<feature type="binding site" evidence="9">
    <location>
        <position position="302"/>
    </location>
    <ligand>
        <name>Mg(2+)</name>
        <dbReference type="ChEBI" id="CHEBI:18420"/>
        <label>1</label>
    </ligand>
</feature>
<dbReference type="InterPro" id="IPR020847">
    <property type="entry name" value="AP_endonuclease_F1_BS"/>
</dbReference>
<feature type="site" description="Interaction with DNA substrate" evidence="10">
    <location>
        <position position="302"/>
    </location>
</feature>
<evidence type="ECO:0000256" key="10">
    <source>
        <dbReference type="PIRSR" id="PIRSR604808-3"/>
    </source>
</evidence>
<evidence type="ECO:0000256" key="6">
    <source>
        <dbReference type="ARBA" id="ARBA00022842"/>
    </source>
</evidence>
<keyword evidence="9" id="KW-0464">Manganese</keyword>
<dbReference type="PANTHER" id="PTHR22748">
    <property type="entry name" value="AP ENDONUCLEASE"/>
    <property type="match status" value="1"/>
</dbReference>
<evidence type="ECO:0000256" key="1">
    <source>
        <dbReference type="ARBA" id="ARBA00007092"/>
    </source>
</evidence>
<evidence type="ECO:0000256" key="12">
    <source>
        <dbReference type="RuleBase" id="RU362131"/>
    </source>
</evidence>
<keyword evidence="12" id="KW-0234">DNA repair</keyword>
<sequence length="510" mass="59168">MRLCTWNVNGLESLFRKGYFADFVYRTSPDILCLQETKISRRKLAQWSISTRDWNCFLSICKTNEGYSGVSTFCQSHCPLLKAEEGISGFLPAECLAWNPSRSWFCNQREIPIWRETAYSVGYHFETTENSELLTKLDKEGRCVIVEFPFFILFNVYVPFDSSDETFEYKYIFIERLLKRIKMVLEGGKNVVVCGDFNCARERIDHCDPEGIFQNKPRGSLFESDSCRQLFNVICSSEGPLVDVFRYFHPERLDAYTCWNNQTGARKTNFGTRIDYILANRAFVENFITNCDIFNDIYGSDHCPVYIEFRSIVSLSAESLHVERLPPFCCQHFPDLLGSQQSLKDMMKISIHDKSNKIVEMRPHFVEATAFNRTCITMKSDTSTSEEGHSQEGKYDDTIRLPTKRNFEKSTSIEMDTFSNREYSSTVSGSENCFHVTKYQKAKEDWRKLFHNLQKVPLCSGHNEPCLLRTVKKKGANLGRKFYVCGRPIGKGVEGRCNFFLWYDNRDTRS</sequence>
<dbReference type="OrthoDB" id="4354at2759"/>
<dbReference type="InterPro" id="IPR004808">
    <property type="entry name" value="AP_endonuc_1"/>
</dbReference>
<dbReference type="Gene3D" id="3.60.10.10">
    <property type="entry name" value="Endonuclease/exonuclease/phosphatase"/>
    <property type="match status" value="1"/>
</dbReference>